<dbReference type="AlphaFoldDB" id="A0A7W7VX37"/>
<protein>
    <submittedName>
        <fullName evidence="2">Uncharacterized protein</fullName>
    </submittedName>
</protein>
<evidence type="ECO:0000256" key="1">
    <source>
        <dbReference type="SAM" id="MobiDB-lite"/>
    </source>
</evidence>
<dbReference type="EMBL" id="JACHJV010000001">
    <property type="protein sequence ID" value="MBB4926172.1"/>
    <property type="molecule type" value="Genomic_DNA"/>
</dbReference>
<comment type="caution">
    <text evidence="2">The sequence shown here is derived from an EMBL/GenBank/DDBJ whole genome shotgun (WGS) entry which is preliminary data.</text>
</comment>
<feature type="compositionally biased region" description="Low complexity" evidence="1">
    <location>
        <begin position="37"/>
        <end position="107"/>
    </location>
</feature>
<keyword evidence="3" id="KW-1185">Reference proteome</keyword>
<accession>A0A7W7VX37</accession>
<feature type="region of interest" description="Disordered" evidence="1">
    <location>
        <begin position="37"/>
        <end position="118"/>
    </location>
</feature>
<reference evidence="2 3" key="1">
    <citation type="submission" date="2020-08" db="EMBL/GenBank/DDBJ databases">
        <title>Sequencing the genomes of 1000 actinobacteria strains.</title>
        <authorList>
            <person name="Klenk H.-P."/>
        </authorList>
    </citation>
    <scope>NUCLEOTIDE SEQUENCE [LARGE SCALE GENOMIC DNA]</scope>
    <source>
        <strain evidence="2 3">DSM 41654</strain>
    </source>
</reference>
<organism evidence="2 3">
    <name type="scientific">Kitasatospora kifunensis</name>
    <name type="common">Streptomyces kifunensis</name>
    <dbReference type="NCBI Taxonomy" id="58351"/>
    <lineage>
        <taxon>Bacteria</taxon>
        <taxon>Bacillati</taxon>
        <taxon>Actinomycetota</taxon>
        <taxon>Actinomycetes</taxon>
        <taxon>Kitasatosporales</taxon>
        <taxon>Streptomycetaceae</taxon>
        <taxon>Kitasatospora</taxon>
    </lineage>
</organism>
<proteinExistence type="predicted"/>
<sequence>MPKSTDDRPQHPDRRRLRTTVLCAVLLVPLGTLTACGSGSGAQSSARGAVVASLPSATASSSPTAGASPATGAAAGDPAPASGAAAGDPAPGASAPAGAPSSASSADRPQERLDDTQEHDGQLWDSYYACLGANGVPLTGGIAPAGQPMHKMPPPGAAIPKAAEAACLSKMPLPPPQTDPKLNPNYNADFSAWVNCINGKGLKVKAYGTPGSGDSGWSYDGQPTMPQPQQQQVIQTCKMEAFSGSGH</sequence>
<evidence type="ECO:0000313" key="2">
    <source>
        <dbReference type="EMBL" id="MBB4926172.1"/>
    </source>
</evidence>
<evidence type="ECO:0000313" key="3">
    <source>
        <dbReference type="Proteomes" id="UP000540506"/>
    </source>
</evidence>
<feature type="compositionally biased region" description="Basic and acidic residues" evidence="1">
    <location>
        <begin position="108"/>
        <end position="118"/>
    </location>
</feature>
<name>A0A7W7VX37_KITKI</name>
<dbReference type="Proteomes" id="UP000540506">
    <property type="component" value="Unassembled WGS sequence"/>
</dbReference>
<dbReference type="RefSeq" id="WP_184939095.1">
    <property type="nucleotide sequence ID" value="NZ_JACHJV010000001.1"/>
</dbReference>
<gene>
    <name evidence="2" type="ORF">FHR34_005165</name>
</gene>